<dbReference type="Gene3D" id="1.10.10.350">
    <property type="match status" value="1"/>
</dbReference>
<comment type="caution">
    <text evidence="14">The sequence shown here is derived from an EMBL/GenBank/DDBJ whole genome shotgun (WGS) entry which is preliminary data.</text>
</comment>
<dbReference type="GO" id="GO:0008270">
    <property type="term" value="F:zinc ion binding"/>
    <property type="evidence" value="ECO:0007669"/>
    <property type="project" value="InterPro"/>
</dbReference>
<dbReference type="RefSeq" id="XP_031872165.1">
    <property type="nucleotide sequence ID" value="XM_032012472.1"/>
</dbReference>
<dbReference type="InterPro" id="IPR033910">
    <property type="entry name" value="GluRS_core"/>
</dbReference>
<sequence length="630" mass="70219">MVATVRLLLSSANRTRASRWICHSCRGIKHASTSTGKSALSDASGDLRNLGPARTRFAPSPTGSLHLGSLRTALFNYLIAKATGGQFLLRIEDTDQKRTIPGAEEKLFNDLEWACIQWDEGPKVGGPFGPYKQSERTEIYRKSSDELLRSGAAYRCFCSPERLHELAEYRNKLGHAPDYDRKCTHIPKEESDDRAAKGETHVVRLKMPDVDEGYTDLVYGFVWRRSDPKLKARFSTLGSFDDPILLKTDGFPTYHLANVVDDHLMEISHVIRGSEWMSSTPKHIALYKAFGWQPPAFAHVSLLVDTNKQKLSKRTGSVDIGAWRDMGIFPETLANFVALLGWSHRNDKDIMGMEDLIRSASMKFTKGDTIVSFEKLWFLQKHHAQRYAPMAKLSGPIDPRHDLNKLAVLPCIKLLETHKAGQKPSFYESLPAGERREDFVRSLLCQDARNYTTPIDFVNRNEYFFIAPSKEDLVGSLSALELHGLPGGTSPQVSPELLDEFDRFAQIESSKWDTTLEIKVMTHNIVDGASSKSAAELGGEEQSTELAIACRKRWSTLVHKYIRWALASGKPGPNSAMTMGILGKEETMRRLAAAKEIILSAEEHVGTQDVDSGSSSPKQHATAQGPAMSE</sequence>
<dbReference type="SUPFAM" id="SSF52374">
    <property type="entry name" value="Nucleotidylyl transferase"/>
    <property type="match status" value="1"/>
</dbReference>
<evidence type="ECO:0000256" key="3">
    <source>
        <dbReference type="ARBA" id="ARBA00012835"/>
    </source>
</evidence>
<reference evidence="14 15" key="1">
    <citation type="journal article" date="2018" name="IMA Fungus">
        <title>IMA Genome-F 9: Draft genome sequence of Annulohypoxylon stygium, Aspergillus mulundensis, Berkeleyomyces basicola (syn. Thielaviopsis basicola), Ceratocystis smalleyi, two Cercospora beticola strains, Coleophoma cylindrospora, Fusarium fracticaudum, Phialophora cf. hyalina, and Morchella septimelata.</title>
        <authorList>
            <person name="Wingfield B.D."/>
            <person name="Bills G.F."/>
            <person name="Dong Y."/>
            <person name="Huang W."/>
            <person name="Nel W.J."/>
            <person name="Swalarsk-Parry B.S."/>
            <person name="Vaghefi N."/>
            <person name="Wilken P.M."/>
            <person name="An Z."/>
            <person name="de Beer Z.W."/>
            <person name="De Vos L."/>
            <person name="Chen L."/>
            <person name="Duong T.A."/>
            <person name="Gao Y."/>
            <person name="Hammerbacher A."/>
            <person name="Kikkert J.R."/>
            <person name="Li Y."/>
            <person name="Li H."/>
            <person name="Li K."/>
            <person name="Li Q."/>
            <person name="Liu X."/>
            <person name="Ma X."/>
            <person name="Naidoo K."/>
            <person name="Pethybridge S.J."/>
            <person name="Sun J."/>
            <person name="Steenkamp E.T."/>
            <person name="van der Nest M.A."/>
            <person name="van Wyk S."/>
            <person name="Wingfield M.J."/>
            <person name="Xiong C."/>
            <person name="Yue Q."/>
            <person name="Zhang X."/>
        </authorList>
    </citation>
    <scope>NUCLEOTIDE SEQUENCE [LARGE SCALE GENOMIC DNA]</scope>
    <source>
        <strain evidence="14 15">BP 5553</strain>
    </source>
</reference>
<dbReference type="FunFam" id="3.40.50.620:FF:000045">
    <property type="entry name" value="Glutamate--tRNA ligase, mitochondrial"/>
    <property type="match status" value="1"/>
</dbReference>
<feature type="region of interest" description="Disordered" evidence="12">
    <location>
        <begin position="603"/>
        <end position="630"/>
    </location>
</feature>
<keyword evidence="4 11" id="KW-0436">Ligase</keyword>
<evidence type="ECO:0000259" key="13">
    <source>
        <dbReference type="Pfam" id="PF00749"/>
    </source>
</evidence>
<evidence type="ECO:0000256" key="1">
    <source>
        <dbReference type="ARBA" id="ARBA00004173"/>
    </source>
</evidence>
<dbReference type="Gene3D" id="3.40.50.620">
    <property type="entry name" value="HUPs"/>
    <property type="match status" value="1"/>
</dbReference>
<dbReference type="InterPro" id="IPR004527">
    <property type="entry name" value="Glu-tRNA-ligase_bac/mito"/>
</dbReference>
<dbReference type="InterPro" id="IPR014729">
    <property type="entry name" value="Rossmann-like_a/b/a_fold"/>
</dbReference>
<dbReference type="InterPro" id="IPR020058">
    <property type="entry name" value="Glu/Gln-tRNA-synth_Ib_cat-dom"/>
</dbReference>
<keyword evidence="5 11" id="KW-0547">Nucleotide-binding</keyword>
<keyword evidence="7 11" id="KW-0648">Protein biosynthesis</keyword>
<keyword evidence="6 11" id="KW-0067">ATP-binding</keyword>
<evidence type="ECO:0000256" key="4">
    <source>
        <dbReference type="ARBA" id="ARBA00022598"/>
    </source>
</evidence>
<dbReference type="CDD" id="cd00808">
    <property type="entry name" value="GluRS_core"/>
    <property type="match status" value="1"/>
</dbReference>
<protein>
    <recommendedName>
        <fullName evidence="10">Glutamate--tRNA ligase, mitochondrial</fullName>
        <ecNumber evidence="3">6.1.1.17</ecNumber>
    </recommendedName>
    <alternativeName>
        <fullName evidence="9">Glutamyl-tRNA synthetase</fullName>
    </alternativeName>
</protein>
<dbReference type="GO" id="GO:0005524">
    <property type="term" value="F:ATP binding"/>
    <property type="evidence" value="ECO:0007669"/>
    <property type="project" value="UniProtKB-KW"/>
</dbReference>
<dbReference type="EC" id="6.1.1.17" evidence="3"/>
<evidence type="ECO:0000256" key="12">
    <source>
        <dbReference type="SAM" id="MobiDB-lite"/>
    </source>
</evidence>
<gene>
    <name evidence="14" type="ORF">BP5553_03849</name>
</gene>
<accession>A0A370TVH4</accession>
<dbReference type="PANTHER" id="PTHR43311">
    <property type="entry name" value="GLUTAMATE--TRNA LIGASE"/>
    <property type="match status" value="1"/>
</dbReference>
<dbReference type="InterPro" id="IPR000924">
    <property type="entry name" value="Glu/Gln-tRNA-synth"/>
</dbReference>
<dbReference type="Proteomes" id="UP000254866">
    <property type="component" value="Unassembled WGS sequence"/>
</dbReference>
<name>A0A370TVH4_9HELO</name>
<feature type="compositionally biased region" description="Polar residues" evidence="12">
    <location>
        <begin position="609"/>
        <end position="622"/>
    </location>
</feature>
<evidence type="ECO:0000256" key="2">
    <source>
        <dbReference type="ARBA" id="ARBA00007894"/>
    </source>
</evidence>
<evidence type="ECO:0000256" key="6">
    <source>
        <dbReference type="ARBA" id="ARBA00022840"/>
    </source>
</evidence>
<dbReference type="GO" id="GO:0006424">
    <property type="term" value="P:glutamyl-tRNA aminoacylation"/>
    <property type="evidence" value="ECO:0007669"/>
    <property type="project" value="InterPro"/>
</dbReference>
<dbReference type="InterPro" id="IPR020751">
    <property type="entry name" value="aa-tRNA-synth_I_codon-bd_sub2"/>
</dbReference>
<evidence type="ECO:0000256" key="8">
    <source>
        <dbReference type="ARBA" id="ARBA00023146"/>
    </source>
</evidence>
<dbReference type="Pfam" id="PF00749">
    <property type="entry name" value="tRNA-synt_1c"/>
    <property type="match status" value="1"/>
</dbReference>
<feature type="domain" description="Glutamyl/glutaminyl-tRNA synthetase class Ib catalytic" evidence="13">
    <location>
        <begin position="54"/>
        <end position="366"/>
    </location>
</feature>
<dbReference type="OrthoDB" id="428822at2759"/>
<organism evidence="14 15">
    <name type="scientific">Venustampulla echinocandica</name>
    <dbReference type="NCBI Taxonomy" id="2656787"/>
    <lineage>
        <taxon>Eukaryota</taxon>
        <taxon>Fungi</taxon>
        <taxon>Dikarya</taxon>
        <taxon>Ascomycota</taxon>
        <taxon>Pezizomycotina</taxon>
        <taxon>Leotiomycetes</taxon>
        <taxon>Helotiales</taxon>
        <taxon>Pleuroascaceae</taxon>
        <taxon>Venustampulla</taxon>
    </lineage>
</organism>
<dbReference type="HAMAP" id="MF_00022">
    <property type="entry name" value="Glu_tRNA_synth_type1"/>
    <property type="match status" value="1"/>
</dbReference>
<comment type="similarity">
    <text evidence="2">Belongs to the class-I aminoacyl-tRNA synthetase family. Glutamate--tRNA ligase type 1 subfamily.</text>
</comment>
<dbReference type="AlphaFoldDB" id="A0A370TVH4"/>
<evidence type="ECO:0000256" key="11">
    <source>
        <dbReference type="RuleBase" id="RU363037"/>
    </source>
</evidence>
<dbReference type="PANTHER" id="PTHR43311:SF2">
    <property type="entry name" value="GLUTAMATE--TRNA LIGASE, MITOCHONDRIAL-RELATED"/>
    <property type="match status" value="1"/>
</dbReference>
<dbReference type="PRINTS" id="PR00987">
    <property type="entry name" value="TRNASYNTHGLU"/>
</dbReference>
<evidence type="ECO:0000313" key="15">
    <source>
        <dbReference type="Proteomes" id="UP000254866"/>
    </source>
</evidence>
<evidence type="ECO:0000313" key="14">
    <source>
        <dbReference type="EMBL" id="RDL39509.1"/>
    </source>
</evidence>
<dbReference type="NCBIfam" id="TIGR00464">
    <property type="entry name" value="gltX_bact"/>
    <property type="match status" value="1"/>
</dbReference>
<evidence type="ECO:0000256" key="9">
    <source>
        <dbReference type="ARBA" id="ARBA00030865"/>
    </source>
</evidence>
<proteinExistence type="inferred from homology"/>
<dbReference type="GeneID" id="43596698"/>
<dbReference type="GO" id="GO:0004818">
    <property type="term" value="F:glutamate-tRNA ligase activity"/>
    <property type="evidence" value="ECO:0007669"/>
    <property type="project" value="UniProtKB-EC"/>
</dbReference>
<evidence type="ECO:0000256" key="7">
    <source>
        <dbReference type="ARBA" id="ARBA00022917"/>
    </source>
</evidence>
<keyword evidence="15" id="KW-1185">Reference proteome</keyword>
<evidence type="ECO:0000256" key="5">
    <source>
        <dbReference type="ARBA" id="ARBA00022741"/>
    </source>
</evidence>
<dbReference type="InterPro" id="IPR049940">
    <property type="entry name" value="GluQ/Sye"/>
</dbReference>
<dbReference type="GO" id="GO:0005739">
    <property type="term" value="C:mitochondrion"/>
    <property type="evidence" value="ECO:0007669"/>
    <property type="project" value="UniProtKB-SubCell"/>
</dbReference>
<comment type="subcellular location">
    <subcellularLocation>
        <location evidence="1">Mitochondrion</location>
    </subcellularLocation>
</comment>
<evidence type="ECO:0000256" key="10">
    <source>
        <dbReference type="ARBA" id="ARBA00072917"/>
    </source>
</evidence>
<keyword evidence="8 11" id="KW-0030">Aminoacyl-tRNA synthetase</keyword>
<dbReference type="EMBL" id="NPIC01000002">
    <property type="protein sequence ID" value="RDL39509.1"/>
    <property type="molecule type" value="Genomic_DNA"/>
</dbReference>
<dbReference type="STRING" id="2656787.A0A370TVH4"/>